<feature type="transmembrane region" description="Helical" evidence="1">
    <location>
        <begin position="7"/>
        <end position="34"/>
    </location>
</feature>
<keyword evidence="1" id="KW-0472">Membrane</keyword>
<proteinExistence type="predicted"/>
<feature type="transmembrane region" description="Helical" evidence="1">
    <location>
        <begin position="115"/>
        <end position="133"/>
    </location>
</feature>
<keyword evidence="3" id="KW-1185">Reference proteome</keyword>
<keyword evidence="1" id="KW-0812">Transmembrane</keyword>
<protein>
    <submittedName>
        <fullName evidence="2">Uncharacterized protein</fullName>
    </submittedName>
</protein>
<dbReference type="RefSeq" id="WP_345302754.1">
    <property type="nucleotide sequence ID" value="NZ_BAABJE010000005.1"/>
</dbReference>
<evidence type="ECO:0000313" key="3">
    <source>
        <dbReference type="Proteomes" id="UP001499959"/>
    </source>
</evidence>
<name>A0ABP9B648_9GAMM</name>
<accession>A0ABP9B648</accession>
<keyword evidence="1" id="KW-1133">Transmembrane helix</keyword>
<evidence type="ECO:0000313" key="2">
    <source>
        <dbReference type="EMBL" id="GAA4791195.1"/>
    </source>
</evidence>
<feature type="transmembrane region" description="Helical" evidence="1">
    <location>
        <begin position="85"/>
        <end position="109"/>
    </location>
</feature>
<dbReference type="EMBL" id="BAABJE010000005">
    <property type="protein sequence ID" value="GAA4791195.1"/>
    <property type="molecule type" value="Genomic_DNA"/>
</dbReference>
<reference evidence="3" key="1">
    <citation type="journal article" date="2019" name="Int. J. Syst. Evol. Microbiol.">
        <title>The Global Catalogue of Microorganisms (GCM) 10K type strain sequencing project: providing services to taxonomists for standard genome sequencing and annotation.</title>
        <authorList>
            <consortium name="The Broad Institute Genomics Platform"/>
            <consortium name="The Broad Institute Genome Sequencing Center for Infectious Disease"/>
            <person name="Wu L."/>
            <person name="Ma J."/>
        </authorList>
    </citation>
    <scope>NUCLEOTIDE SEQUENCE [LARGE SCALE GENOMIC DNA]</scope>
    <source>
        <strain evidence="3">JCM 18204</strain>
    </source>
</reference>
<organism evidence="2 3">
    <name type="scientific">Lysobacter hankyongensis</name>
    <dbReference type="NCBI Taxonomy" id="1176535"/>
    <lineage>
        <taxon>Bacteria</taxon>
        <taxon>Pseudomonadati</taxon>
        <taxon>Pseudomonadota</taxon>
        <taxon>Gammaproteobacteria</taxon>
        <taxon>Lysobacterales</taxon>
        <taxon>Lysobacteraceae</taxon>
        <taxon>Lysobacter</taxon>
    </lineage>
</organism>
<feature type="transmembrane region" description="Helical" evidence="1">
    <location>
        <begin position="54"/>
        <end position="73"/>
    </location>
</feature>
<comment type="caution">
    <text evidence="2">The sequence shown here is derived from an EMBL/GenBank/DDBJ whole genome shotgun (WGS) entry which is preliminary data.</text>
</comment>
<gene>
    <name evidence="2" type="ORF">GCM10023307_15700</name>
</gene>
<evidence type="ECO:0000256" key="1">
    <source>
        <dbReference type="SAM" id="Phobius"/>
    </source>
</evidence>
<dbReference type="Proteomes" id="UP001499959">
    <property type="component" value="Unassembled WGS sequence"/>
</dbReference>
<sequence length="143" mass="14997">MSPTPNAWLLVAAALDAMAALLHVGCIVFGAAWYRFFGAGERMARLSEAGDWRPIVVTSGIAIVLSVWALYALSAAGAIAELPLLRIGVCAITAVFLLRGVGGALYAAFGAPAGVAFWWWSSAICLGIGLVHLQGLMQVWARP</sequence>